<feature type="domain" description="Bacterial bifunctional deaminase-reductase C-terminal" evidence="4">
    <location>
        <begin position="40"/>
        <end position="215"/>
    </location>
</feature>
<proteinExistence type="predicted"/>
<dbReference type="Pfam" id="PF01872">
    <property type="entry name" value="RibD_C"/>
    <property type="match status" value="1"/>
</dbReference>
<accession>A0ABW1QTQ2</accession>
<comment type="pathway">
    <text evidence="1">Cofactor biosynthesis; riboflavin biosynthesis.</text>
</comment>
<dbReference type="SUPFAM" id="SSF53597">
    <property type="entry name" value="Dihydrofolate reductase-like"/>
    <property type="match status" value="1"/>
</dbReference>
<evidence type="ECO:0000256" key="1">
    <source>
        <dbReference type="ARBA" id="ARBA00005104"/>
    </source>
</evidence>
<name>A0ABW1QTQ2_9ACTN</name>
<organism evidence="5 6">
    <name type="scientific">Nocardioides yefusunii</name>
    <dbReference type="NCBI Taxonomy" id="2500546"/>
    <lineage>
        <taxon>Bacteria</taxon>
        <taxon>Bacillati</taxon>
        <taxon>Actinomycetota</taxon>
        <taxon>Actinomycetes</taxon>
        <taxon>Propionibacteriales</taxon>
        <taxon>Nocardioidaceae</taxon>
        <taxon>Nocardioides</taxon>
    </lineage>
</organism>
<dbReference type="InterPro" id="IPR050765">
    <property type="entry name" value="Riboflavin_Biosynth_HTPR"/>
</dbReference>
<dbReference type="Gene3D" id="3.40.430.10">
    <property type="entry name" value="Dihydrofolate Reductase, subunit A"/>
    <property type="match status" value="1"/>
</dbReference>
<evidence type="ECO:0000256" key="2">
    <source>
        <dbReference type="ARBA" id="ARBA00022857"/>
    </source>
</evidence>
<keyword evidence="2" id="KW-0521">NADP</keyword>
<evidence type="ECO:0000259" key="4">
    <source>
        <dbReference type="Pfam" id="PF01872"/>
    </source>
</evidence>
<dbReference type="Proteomes" id="UP001596098">
    <property type="component" value="Unassembled WGS sequence"/>
</dbReference>
<dbReference type="EMBL" id="JBHSQI010000002">
    <property type="protein sequence ID" value="MFC6152872.1"/>
    <property type="molecule type" value="Genomic_DNA"/>
</dbReference>
<dbReference type="InterPro" id="IPR024072">
    <property type="entry name" value="DHFR-like_dom_sf"/>
</dbReference>
<keyword evidence="6" id="KW-1185">Reference proteome</keyword>
<gene>
    <name evidence="5" type="ORF">ACFPWU_04215</name>
</gene>
<protein>
    <submittedName>
        <fullName evidence="5">Dihydrofolate reductase family protein</fullName>
    </submittedName>
</protein>
<sequence length="237" mass="25055">MRILISSDAPTATSNEVDDATLARLYAADPAHSPVGDGVWLRVNMVSTVDGSAQGEDGASGSINNAADKRVYDLLRAQADVVVVGAGTARDEGYGPADVPLVVVSRSGRVPEKLRGHAPGRVRLATVEKAERLAEARELLGDEHVWTLGGYAINRGSLRARLAQEGFAQVLAEGGPHLFRDMLNAEVVDEVCLTVVPRLVAGDHARITAGGGIDVPLTPTLLLEESGTLLGRWRVVR</sequence>
<dbReference type="PANTHER" id="PTHR38011:SF7">
    <property type="entry name" value="2,5-DIAMINO-6-RIBOSYLAMINO-4(3H)-PYRIMIDINONE 5'-PHOSPHATE REDUCTASE"/>
    <property type="match status" value="1"/>
</dbReference>
<dbReference type="RefSeq" id="WP_128219498.1">
    <property type="nucleotide sequence ID" value="NZ_CP034929.1"/>
</dbReference>
<evidence type="ECO:0000313" key="6">
    <source>
        <dbReference type="Proteomes" id="UP001596098"/>
    </source>
</evidence>
<comment type="caution">
    <text evidence="5">The sequence shown here is derived from an EMBL/GenBank/DDBJ whole genome shotgun (WGS) entry which is preliminary data.</text>
</comment>
<dbReference type="InterPro" id="IPR002734">
    <property type="entry name" value="RibDG_C"/>
</dbReference>
<evidence type="ECO:0000313" key="5">
    <source>
        <dbReference type="EMBL" id="MFC6152872.1"/>
    </source>
</evidence>
<reference evidence="6" key="1">
    <citation type="journal article" date="2019" name="Int. J. Syst. Evol. Microbiol.">
        <title>The Global Catalogue of Microorganisms (GCM) 10K type strain sequencing project: providing services to taxonomists for standard genome sequencing and annotation.</title>
        <authorList>
            <consortium name="The Broad Institute Genomics Platform"/>
            <consortium name="The Broad Institute Genome Sequencing Center for Infectious Disease"/>
            <person name="Wu L."/>
            <person name="Ma J."/>
        </authorList>
    </citation>
    <scope>NUCLEOTIDE SEQUENCE [LARGE SCALE GENOMIC DNA]</scope>
    <source>
        <strain evidence="6">DFY28</strain>
    </source>
</reference>
<evidence type="ECO:0000256" key="3">
    <source>
        <dbReference type="ARBA" id="ARBA00023002"/>
    </source>
</evidence>
<dbReference type="PANTHER" id="PTHR38011">
    <property type="entry name" value="DIHYDROFOLATE REDUCTASE FAMILY PROTEIN (AFU_ORTHOLOGUE AFUA_8G06820)"/>
    <property type="match status" value="1"/>
</dbReference>
<keyword evidence="3" id="KW-0560">Oxidoreductase</keyword>